<keyword evidence="5" id="KW-1185">Reference proteome</keyword>
<dbReference type="AlphaFoldDB" id="A0A8T0S5H5"/>
<dbReference type="InterPro" id="IPR003130">
    <property type="entry name" value="GED"/>
</dbReference>
<dbReference type="GO" id="GO:0005525">
    <property type="term" value="F:GTP binding"/>
    <property type="evidence" value="ECO:0007669"/>
    <property type="project" value="InterPro"/>
</dbReference>
<dbReference type="Proteomes" id="UP000823388">
    <property type="component" value="Chromosome 5N"/>
</dbReference>
<dbReference type="Pfam" id="PF02212">
    <property type="entry name" value="GED"/>
    <property type="match status" value="1"/>
</dbReference>
<dbReference type="InterPro" id="IPR022812">
    <property type="entry name" value="Dynamin"/>
</dbReference>
<feature type="signal peptide" evidence="2">
    <location>
        <begin position="1"/>
        <end position="22"/>
    </location>
</feature>
<evidence type="ECO:0000259" key="3">
    <source>
        <dbReference type="PROSITE" id="PS51388"/>
    </source>
</evidence>
<dbReference type="GO" id="GO:0005737">
    <property type="term" value="C:cytoplasm"/>
    <property type="evidence" value="ECO:0007669"/>
    <property type="project" value="TreeGrafter"/>
</dbReference>
<dbReference type="GO" id="GO:0003924">
    <property type="term" value="F:GTPase activity"/>
    <property type="evidence" value="ECO:0007669"/>
    <property type="project" value="InterPro"/>
</dbReference>
<feature type="domain" description="GED" evidence="3">
    <location>
        <begin position="442"/>
        <end position="533"/>
    </location>
</feature>
<dbReference type="Pfam" id="PF01031">
    <property type="entry name" value="Dynamin_M"/>
    <property type="match status" value="1"/>
</dbReference>
<evidence type="ECO:0000256" key="2">
    <source>
        <dbReference type="SAM" id="SignalP"/>
    </source>
</evidence>
<keyword evidence="2" id="KW-0732">Signal</keyword>
<accession>A0A8T0S5H5</accession>
<dbReference type="PROSITE" id="PS51388">
    <property type="entry name" value="GED"/>
    <property type="match status" value="1"/>
</dbReference>
<dbReference type="PANTHER" id="PTHR11566">
    <property type="entry name" value="DYNAMIN"/>
    <property type="match status" value="1"/>
</dbReference>
<feature type="compositionally biased region" description="Polar residues" evidence="1">
    <location>
        <begin position="588"/>
        <end position="598"/>
    </location>
</feature>
<sequence length="598" mass="66703">MLFKWLGLLILMLDIMDRGTDACNFLLGNVIPLKLGYVGVVNRSQQDINSDLSIKDALAREEKFFRTQPAYHGLTQYCGIPQLAKKLNQILVQHIKTVLPGLKSRISSQLTAVAKELAIYGDPVDSKAGQGAKLLNILAKYCEAFSSMVEGKNEDISTIELSGGARIHYIFQSIFVKSLEEVDPCEDVTDEDIRMAIQNATGPRSALFVPEVPFEVLVRRQISRLLDPSLQCAQFIYDELVKMSHHCLATELQQFPILRRSMDEVIGKFLRDGLKPAESMIAHIIEMEEDYINTSHPNFIGGSKAVEQAQQQVRSAKMSSSVVRKDGVDADKVQASEKTQKTRAVLGRTVNGVITDHIQGVRPASEAERPGSSGSGSTSFWNSIFTSNEDRTHASAKDNSASRSYAVPAPNLEHSFSTIQLREPPVVLKPSEHQSEQEALEIAITKLLLKSYYNIVRKNVEDFIPKAIMHFLVNHTKRALHNYLITKLYKDDLLEDLLKEPDEITIKRKQIKENLKVLQQAYKTLDEIPLDAEAVERGGYSLDSDVIGLPRAHGISSSLHRFNDGSSPYSTPKQSRSRRSNHSGEQPPFNTNMSGNGF</sequence>
<dbReference type="InterPro" id="IPR020850">
    <property type="entry name" value="GED_dom"/>
</dbReference>
<feature type="chain" id="PRO_5035793808" description="GED domain-containing protein" evidence="2">
    <location>
        <begin position="23"/>
        <end position="598"/>
    </location>
</feature>
<dbReference type="GO" id="GO:0008017">
    <property type="term" value="F:microtubule binding"/>
    <property type="evidence" value="ECO:0007669"/>
    <property type="project" value="TreeGrafter"/>
</dbReference>
<name>A0A8T0S5H5_PANVG</name>
<evidence type="ECO:0000256" key="1">
    <source>
        <dbReference type="SAM" id="MobiDB-lite"/>
    </source>
</evidence>
<reference evidence="4" key="1">
    <citation type="submission" date="2020-05" db="EMBL/GenBank/DDBJ databases">
        <title>WGS assembly of Panicum virgatum.</title>
        <authorList>
            <person name="Lovell J.T."/>
            <person name="Jenkins J."/>
            <person name="Shu S."/>
            <person name="Juenger T.E."/>
            <person name="Schmutz J."/>
        </authorList>
    </citation>
    <scope>NUCLEOTIDE SEQUENCE</scope>
    <source>
        <strain evidence="4">AP13</strain>
    </source>
</reference>
<dbReference type="Gene3D" id="1.20.120.1240">
    <property type="entry name" value="Dynamin, middle domain"/>
    <property type="match status" value="2"/>
</dbReference>
<dbReference type="GO" id="GO:0016020">
    <property type="term" value="C:membrane"/>
    <property type="evidence" value="ECO:0007669"/>
    <property type="project" value="TreeGrafter"/>
</dbReference>
<feature type="compositionally biased region" description="Polar residues" evidence="1">
    <location>
        <begin position="558"/>
        <end position="574"/>
    </location>
</feature>
<feature type="region of interest" description="Disordered" evidence="1">
    <location>
        <begin position="357"/>
        <end position="380"/>
    </location>
</feature>
<dbReference type="SMART" id="SM00302">
    <property type="entry name" value="GED"/>
    <property type="match status" value="1"/>
</dbReference>
<dbReference type="FunFam" id="1.20.120.1240:FF:000018">
    <property type="entry name" value="Dynamin-related protein 3A"/>
    <property type="match status" value="1"/>
</dbReference>
<feature type="region of interest" description="Disordered" evidence="1">
    <location>
        <begin position="558"/>
        <end position="598"/>
    </location>
</feature>
<gene>
    <name evidence="4" type="ORF">PVAP13_5NG012673</name>
</gene>
<dbReference type="Gene3D" id="3.40.50.300">
    <property type="entry name" value="P-loop containing nucleotide triphosphate hydrolases"/>
    <property type="match status" value="1"/>
</dbReference>
<comment type="caution">
    <text evidence="4">The sequence shown here is derived from an EMBL/GenBank/DDBJ whole genome shotgun (WGS) entry which is preliminary data.</text>
</comment>
<dbReference type="SUPFAM" id="SSF52540">
    <property type="entry name" value="P-loop containing nucleoside triphosphate hydrolases"/>
    <property type="match status" value="1"/>
</dbReference>
<dbReference type="PANTHER" id="PTHR11566:SF21">
    <property type="entry name" value="DYNAMIN RELATED PROTEIN 1, ISOFORM A"/>
    <property type="match status" value="1"/>
</dbReference>
<evidence type="ECO:0000313" key="5">
    <source>
        <dbReference type="Proteomes" id="UP000823388"/>
    </source>
</evidence>
<proteinExistence type="predicted"/>
<dbReference type="GO" id="GO:0005874">
    <property type="term" value="C:microtubule"/>
    <property type="evidence" value="ECO:0007669"/>
    <property type="project" value="TreeGrafter"/>
</dbReference>
<evidence type="ECO:0000313" key="4">
    <source>
        <dbReference type="EMBL" id="KAG2593871.1"/>
    </source>
</evidence>
<dbReference type="FunFam" id="1.20.120.1240:FF:000013">
    <property type="entry name" value="Dynamin-related protein 3A"/>
    <property type="match status" value="1"/>
</dbReference>
<protein>
    <recommendedName>
        <fullName evidence="3">GED domain-containing protein</fullName>
    </recommendedName>
</protein>
<dbReference type="EMBL" id="CM029046">
    <property type="protein sequence ID" value="KAG2593871.1"/>
    <property type="molecule type" value="Genomic_DNA"/>
</dbReference>
<dbReference type="InterPro" id="IPR027417">
    <property type="entry name" value="P-loop_NTPase"/>
</dbReference>
<organism evidence="4 5">
    <name type="scientific">Panicum virgatum</name>
    <name type="common">Blackwell switchgrass</name>
    <dbReference type="NCBI Taxonomy" id="38727"/>
    <lineage>
        <taxon>Eukaryota</taxon>
        <taxon>Viridiplantae</taxon>
        <taxon>Streptophyta</taxon>
        <taxon>Embryophyta</taxon>
        <taxon>Tracheophyta</taxon>
        <taxon>Spermatophyta</taxon>
        <taxon>Magnoliopsida</taxon>
        <taxon>Liliopsida</taxon>
        <taxon>Poales</taxon>
        <taxon>Poaceae</taxon>
        <taxon>PACMAD clade</taxon>
        <taxon>Panicoideae</taxon>
        <taxon>Panicodae</taxon>
        <taxon>Paniceae</taxon>
        <taxon>Panicinae</taxon>
        <taxon>Panicum</taxon>
        <taxon>Panicum sect. Hiantes</taxon>
    </lineage>
</organism>
<dbReference type="InterPro" id="IPR000375">
    <property type="entry name" value="Dynamin_stalk"/>
</dbReference>